<proteinExistence type="predicted"/>
<dbReference type="Proteomes" id="UP000613401">
    <property type="component" value="Unassembled WGS sequence"/>
</dbReference>
<sequence length="412" mass="46548">MADLVADLHKWPPSTPGIMTTPYGGFILSGFDTFYPASFVFPDGIPKSPFSDAWTFGKPIPETMVTVGLGDGKKLSLADGNFPSVALWNEEGQRMGQYQGHYAGHVKQGGEKTVVIRQTMNGRKDEDPGYIMLSADNDAICIAMIQVSNSRHTSAFFGDTGYACGQSWYFSDRKLTHDLVNRLTSRCVWLDSEHSGTKNARAMSYHLKDMLPAKDKIALYNRDGHKYLCTTRRFTWWRNLKPNGWIPFYKPPLEYYPDSEDKKKEGADVNPDLVLDDKVYDKDIYLEQGESRKVREYHKNNPFARTKKRLAKKSLRKRQGANMDLERIVVTEIPGQTATEICEHPNSVGYDIASYVDMKYCDISEKKLYDLCGGTVTTNCFDGNSTTFFGVINARGENAAPAKSYKTRSDWK</sequence>
<name>A0A8H4CRJ3_COLGL</name>
<gene>
    <name evidence="1" type="ORF">GCG54_00010914</name>
</gene>
<dbReference type="AlphaFoldDB" id="A0A8H4CRJ3"/>
<dbReference type="EMBL" id="WVTB01000017">
    <property type="protein sequence ID" value="KAF3808725.1"/>
    <property type="molecule type" value="Genomic_DNA"/>
</dbReference>
<dbReference type="RefSeq" id="XP_045267884.1">
    <property type="nucleotide sequence ID" value="XM_045410826.1"/>
</dbReference>
<evidence type="ECO:0000313" key="1">
    <source>
        <dbReference type="EMBL" id="KAF3808725.1"/>
    </source>
</evidence>
<evidence type="ECO:0000313" key="2">
    <source>
        <dbReference type="Proteomes" id="UP000613401"/>
    </source>
</evidence>
<accession>A0A8H4CRJ3</accession>
<protein>
    <submittedName>
        <fullName evidence="1">Uncharacterized protein</fullName>
    </submittedName>
</protein>
<keyword evidence="2" id="KW-1185">Reference proteome</keyword>
<reference evidence="1" key="1">
    <citation type="journal article" date="2020" name="Phytopathology">
        <title>Genome sequence and comparative analysis of Colletotrichum gloeosporioides isolated from Liriodendron leaves.</title>
        <authorList>
            <person name="Fu F.F."/>
            <person name="Hao Z."/>
            <person name="Wang P."/>
            <person name="Lu Y."/>
            <person name="Xue L.J."/>
            <person name="Wei G."/>
            <person name="Tian Y."/>
            <person name="Baishi H."/>
            <person name="Xu H."/>
            <person name="Shi J."/>
            <person name="Cheng T."/>
            <person name="Wang G."/>
            <person name="Yi Y."/>
            <person name="Chen J."/>
        </authorList>
    </citation>
    <scope>NUCLEOTIDE SEQUENCE</scope>
    <source>
        <strain evidence="1">Lc1</strain>
    </source>
</reference>
<organism evidence="1 2">
    <name type="scientific">Colletotrichum gloeosporioides</name>
    <name type="common">Anthracnose fungus</name>
    <name type="synonym">Glomerella cingulata</name>
    <dbReference type="NCBI Taxonomy" id="474922"/>
    <lineage>
        <taxon>Eukaryota</taxon>
        <taxon>Fungi</taxon>
        <taxon>Dikarya</taxon>
        <taxon>Ascomycota</taxon>
        <taxon>Pezizomycotina</taxon>
        <taxon>Sordariomycetes</taxon>
        <taxon>Hypocreomycetidae</taxon>
        <taxon>Glomerellales</taxon>
        <taxon>Glomerellaceae</taxon>
        <taxon>Colletotrichum</taxon>
        <taxon>Colletotrichum gloeosporioides species complex</taxon>
    </lineage>
</organism>
<dbReference type="GeneID" id="69018041"/>
<comment type="caution">
    <text evidence="1">The sequence shown here is derived from an EMBL/GenBank/DDBJ whole genome shotgun (WGS) entry which is preliminary data.</text>
</comment>
<reference evidence="1" key="2">
    <citation type="submission" date="2020-03" db="EMBL/GenBank/DDBJ databases">
        <authorList>
            <person name="Fu F.-F."/>
            <person name="Chen J."/>
        </authorList>
    </citation>
    <scope>NUCLEOTIDE SEQUENCE</scope>
    <source>
        <strain evidence="1">Lc1</strain>
    </source>
</reference>